<keyword evidence="11" id="KW-1185">Reference proteome</keyword>
<dbReference type="STRING" id="3871.A0A1J7HYF5"/>
<dbReference type="PROSITE" id="PS51011">
    <property type="entry name" value="ARID"/>
    <property type="match status" value="1"/>
</dbReference>
<keyword evidence="4 6" id="KW-0539">Nucleus</keyword>
<dbReference type="InterPro" id="IPR009071">
    <property type="entry name" value="HMG_box_dom"/>
</dbReference>
<feature type="domain" description="ARID" evidence="9">
    <location>
        <begin position="24"/>
        <end position="115"/>
    </location>
</feature>
<dbReference type="CDD" id="cd22009">
    <property type="entry name" value="HMG-box_AtHMGB9-like"/>
    <property type="match status" value="1"/>
</dbReference>
<dbReference type="SUPFAM" id="SSF47095">
    <property type="entry name" value="HMG-box"/>
    <property type="match status" value="1"/>
</dbReference>
<keyword evidence="2 6" id="KW-0238">DNA-binding</keyword>
<dbReference type="Proteomes" id="UP000188354">
    <property type="component" value="Chromosome LG08"/>
</dbReference>
<dbReference type="InterPro" id="IPR045303">
    <property type="entry name" value="ARID_HMGB9-like"/>
</dbReference>
<dbReference type="Gene3D" id="1.10.150.60">
    <property type="entry name" value="ARID DNA-binding domain"/>
    <property type="match status" value="1"/>
</dbReference>
<dbReference type="PANTHER" id="PTHR46691">
    <property type="entry name" value="HIGH MOBILITY GROUP B PROTEIN 9"/>
    <property type="match status" value="1"/>
</dbReference>
<dbReference type="EMBL" id="CM007368">
    <property type="protein sequence ID" value="OIW06837.1"/>
    <property type="molecule type" value="Genomic_DNA"/>
</dbReference>
<keyword evidence="3" id="KW-0804">Transcription</keyword>
<proteinExistence type="predicted"/>
<dbReference type="InterPro" id="IPR001606">
    <property type="entry name" value="ARID_dom"/>
</dbReference>
<organism evidence="10 11">
    <name type="scientific">Lupinus angustifolius</name>
    <name type="common">Narrow-leaved blue lupine</name>
    <dbReference type="NCBI Taxonomy" id="3871"/>
    <lineage>
        <taxon>Eukaryota</taxon>
        <taxon>Viridiplantae</taxon>
        <taxon>Streptophyta</taxon>
        <taxon>Embryophyta</taxon>
        <taxon>Tracheophyta</taxon>
        <taxon>Spermatophyta</taxon>
        <taxon>Magnoliopsida</taxon>
        <taxon>eudicotyledons</taxon>
        <taxon>Gunneridae</taxon>
        <taxon>Pentapetalae</taxon>
        <taxon>rosids</taxon>
        <taxon>fabids</taxon>
        <taxon>Fabales</taxon>
        <taxon>Fabaceae</taxon>
        <taxon>Papilionoideae</taxon>
        <taxon>50 kb inversion clade</taxon>
        <taxon>genistoids sensu lato</taxon>
        <taxon>core genistoids</taxon>
        <taxon>Genisteae</taxon>
        <taxon>Lupinus</taxon>
    </lineage>
</organism>
<sequence length="397" mass="44823">MKETVPALSYCAYPTPLAKYEEVAENSKVFMFTLEKLHAEMGTKFMIPIIGGRELDLHRLFVEVTSRGGFEKIIKERKWKEVTVVFNFPSTATNASFVLRKYYSSLLFHYEQIYYFKALGWAPPTTSDALQSQSTMPAPVQNMHILQPQFGIQSPAFQQSSSNATELREAMPASSAGSAIIGVIDGKFESGYLVTVTIGSEKLKGVLYQAPQNTTFSASHPSFSANNNNASGPLGVARRRRRKKSEIKRRDPAHPKPNRSGYNFFFAEQHARLKSLHQGKDRDISRVIGDLWNKLNESEKSVYQEKAVKDKERYKAEMEGYREKQKMDHIIRDAVPLQQRFPQPATDMVDAEADSFQTPEESSSGESNQEDGRSMEKDFDMDASHAIGESRFLGSEK</sequence>
<dbReference type="PRINTS" id="PR00886">
    <property type="entry name" value="HIGHMOBLTY12"/>
</dbReference>
<name>A0A1J7HYF5_LUPAN</name>
<comment type="function">
    <text evidence="5">Binds preferentially DNA with A/T-rich content.</text>
</comment>
<feature type="region of interest" description="Disordered" evidence="7">
    <location>
        <begin position="218"/>
        <end position="261"/>
    </location>
</feature>
<dbReference type="PROSITE" id="PS50118">
    <property type="entry name" value="HMG_BOX_2"/>
    <property type="match status" value="1"/>
</dbReference>
<dbReference type="CDD" id="cd16872">
    <property type="entry name" value="ARID_HMGB9-like"/>
    <property type="match status" value="1"/>
</dbReference>
<accession>A0A1J7HYF5</accession>
<dbReference type="PANTHER" id="PTHR46691:SF3">
    <property type="entry name" value="HIGH MOBILITY GROUP B PROTEIN 15"/>
    <property type="match status" value="1"/>
</dbReference>
<keyword evidence="1" id="KW-0805">Transcription regulation</keyword>
<dbReference type="FunFam" id="1.10.30.10:FF:000055">
    <property type="entry name" value="High mobility group B protein 15"/>
    <property type="match status" value="1"/>
</dbReference>
<evidence type="ECO:0000256" key="3">
    <source>
        <dbReference type="ARBA" id="ARBA00023163"/>
    </source>
</evidence>
<dbReference type="InterPro" id="IPR036910">
    <property type="entry name" value="HMG_box_dom_sf"/>
</dbReference>
<dbReference type="Gene3D" id="1.10.30.10">
    <property type="entry name" value="High mobility group box domain"/>
    <property type="match status" value="1"/>
</dbReference>
<evidence type="ECO:0000313" key="10">
    <source>
        <dbReference type="EMBL" id="OIW06837.1"/>
    </source>
</evidence>
<evidence type="ECO:0000256" key="1">
    <source>
        <dbReference type="ARBA" id="ARBA00023015"/>
    </source>
</evidence>
<feature type="compositionally biased region" description="Basic and acidic residues" evidence="7">
    <location>
        <begin position="370"/>
        <end position="383"/>
    </location>
</feature>
<feature type="domain" description="HMG box" evidence="8">
    <location>
        <begin position="255"/>
        <end position="322"/>
    </location>
</feature>
<feature type="compositionally biased region" description="Polar residues" evidence="7">
    <location>
        <begin position="218"/>
        <end position="231"/>
    </location>
</feature>
<evidence type="ECO:0000259" key="9">
    <source>
        <dbReference type="PROSITE" id="PS51011"/>
    </source>
</evidence>
<dbReference type="FunFam" id="1.10.150.60:FF:000022">
    <property type="entry name" value="High mobility group B protein 15"/>
    <property type="match status" value="1"/>
</dbReference>
<dbReference type="OMA" id="MEINGAN"/>
<feature type="compositionally biased region" description="Basic residues" evidence="7">
    <location>
        <begin position="237"/>
        <end position="247"/>
    </location>
</feature>
<evidence type="ECO:0000256" key="2">
    <source>
        <dbReference type="ARBA" id="ARBA00023125"/>
    </source>
</evidence>
<feature type="region of interest" description="Disordered" evidence="7">
    <location>
        <begin position="339"/>
        <end position="397"/>
    </location>
</feature>
<gene>
    <name evidence="10" type="ORF">TanjilG_03732</name>
</gene>
<reference evidence="10 11" key="1">
    <citation type="journal article" date="2017" name="Plant Biotechnol. J.">
        <title>A comprehensive draft genome sequence for lupin (Lupinus angustifolius), an emerging health food: insights into plant-microbe interactions and legume evolution.</title>
        <authorList>
            <person name="Hane J.K."/>
            <person name="Ming Y."/>
            <person name="Kamphuis L.G."/>
            <person name="Nelson M.N."/>
            <person name="Garg G."/>
            <person name="Atkins C.A."/>
            <person name="Bayer P.E."/>
            <person name="Bravo A."/>
            <person name="Bringans S."/>
            <person name="Cannon S."/>
            <person name="Edwards D."/>
            <person name="Foley R."/>
            <person name="Gao L.L."/>
            <person name="Harrison M.J."/>
            <person name="Huang W."/>
            <person name="Hurgobin B."/>
            <person name="Li S."/>
            <person name="Liu C.W."/>
            <person name="McGrath A."/>
            <person name="Morahan G."/>
            <person name="Murray J."/>
            <person name="Weller J."/>
            <person name="Jian J."/>
            <person name="Singh K.B."/>
        </authorList>
    </citation>
    <scope>NUCLEOTIDE SEQUENCE [LARGE SCALE GENOMIC DNA]</scope>
    <source>
        <strain evidence="11">cv. Tanjil</strain>
        <tissue evidence="10">Whole plant</tissue>
    </source>
</reference>
<dbReference type="GO" id="GO:0005634">
    <property type="term" value="C:nucleus"/>
    <property type="evidence" value="ECO:0007669"/>
    <property type="project" value="UniProtKB-UniRule"/>
</dbReference>
<evidence type="ECO:0000256" key="4">
    <source>
        <dbReference type="ARBA" id="ARBA00023242"/>
    </source>
</evidence>
<evidence type="ECO:0000256" key="5">
    <source>
        <dbReference type="ARBA" id="ARBA00054600"/>
    </source>
</evidence>
<protein>
    <recommendedName>
        <fullName evidence="12">High mobility group B protein 15</fullName>
    </recommendedName>
</protein>
<evidence type="ECO:0000256" key="7">
    <source>
        <dbReference type="SAM" id="MobiDB-lite"/>
    </source>
</evidence>
<dbReference type="InterPro" id="IPR036431">
    <property type="entry name" value="ARID_dom_sf"/>
</dbReference>
<dbReference type="Gramene" id="OIW06837">
    <property type="protein sequence ID" value="OIW06837"/>
    <property type="gene ID" value="TanjilG_03732"/>
</dbReference>
<dbReference type="SUPFAM" id="SSF46774">
    <property type="entry name" value="ARID-like"/>
    <property type="match status" value="1"/>
</dbReference>
<dbReference type="SMART" id="SM01014">
    <property type="entry name" value="ARID"/>
    <property type="match status" value="1"/>
</dbReference>
<feature type="DNA-binding region" description="HMG box" evidence="6">
    <location>
        <begin position="255"/>
        <end position="322"/>
    </location>
</feature>
<dbReference type="SMART" id="SM00501">
    <property type="entry name" value="BRIGHT"/>
    <property type="match status" value="1"/>
</dbReference>
<dbReference type="AlphaFoldDB" id="A0A1J7HYF5"/>
<evidence type="ECO:0000259" key="8">
    <source>
        <dbReference type="PROSITE" id="PS50118"/>
    </source>
</evidence>
<dbReference type="Pfam" id="PF00505">
    <property type="entry name" value="HMG_box"/>
    <property type="match status" value="1"/>
</dbReference>
<evidence type="ECO:0000256" key="6">
    <source>
        <dbReference type="PROSITE-ProRule" id="PRU00267"/>
    </source>
</evidence>
<dbReference type="GO" id="GO:0003677">
    <property type="term" value="F:DNA binding"/>
    <property type="evidence" value="ECO:0007669"/>
    <property type="project" value="UniProtKB-UniRule"/>
</dbReference>
<evidence type="ECO:0008006" key="12">
    <source>
        <dbReference type="Google" id="ProtNLM"/>
    </source>
</evidence>
<feature type="compositionally biased region" description="Polar residues" evidence="7">
    <location>
        <begin position="355"/>
        <end position="367"/>
    </location>
</feature>
<dbReference type="SMART" id="SM00398">
    <property type="entry name" value="HMG"/>
    <property type="match status" value="1"/>
</dbReference>
<evidence type="ECO:0000313" key="11">
    <source>
        <dbReference type="Proteomes" id="UP000188354"/>
    </source>
</evidence>
<dbReference type="Pfam" id="PF01388">
    <property type="entry name" value="ARID"/>
    <property type="match status" value="1"/>
</dbReference>